<dbReference type="Proteomes" id="UP000000724">
    <property type="component" value="Contig Pc00c12"/>
</dbReference>
<reference evidence="1 2" key="1">
    <citation type="journal article" date="2008" name="Nat. Biotechnol.">
        <title>Genome sequencing and analysis of the filamentous fungus Penicillium chrysogenum.</title>
        <authorList>
            <person name="van den Berg M.A."/>
            <person name="Albang R."/>
            <person name="Albermann K."/>
            <person name="Badger J.H."/>
            <person name="Daran J.-M."/>
            <person name="Driessen A.J.M."/>
            <person name="Garcia-Estrada C."/>
            <person name="Fedorova N.D."/>
            <person name="Harris D.M."/>
            <person name="Heijne W.H.M."/>
            <person name="Joardar V.S."/>
            <person name="Kiel J.A.K.W."/>
            <person name="Kovalchuk A."/>
            <person name="Martin J.F."/>
            <person name="Nierman W.C."/>
            <person name="Nijland J.G."/>
            <person name="Pronk J.T."/>
            <person name="Roubos J.A."/>
            <person name="van der Klei I.J."/>
            <person name="van Peij N.N.M.E."/>
            <person name="Veenhuis M."/>
            <person name="von Doehren H."/>
            <person name="Wagner C."/>
            <person name="Wortman J.R."/>
            <person name="Bovenberg R.A.L."/>
        </authorList>
    </citation>
    <scope>NUCLEOTIDE SEQUENCE [LARGE SCALE GENOMIC DNA]</scope>
    <source>
        <strain evidence="2">ATCC 28089 / DSM 1075 / NRRL 1951 / Wisconsin 54-1255</strain>
    </source>
</reference>
<dbReference type="HOGENOM" id="CLU_2229575_0_0_1"/>
<gene>
    <name evidence="1" type="ORF">Pc12g01660</name>
    <name evidence="1" type="ORF">PCH_Pc12g01660</name>
</gene>
<dbReference type="AlphaFoldDB" id="B6GZ39"/>
<name>B6GZ39_PENRW</name>
<dbReference type="EMBL" id="AM920427">
    <property type="protein sequence ID" value="CAP79793.1"/>
    <property type="molecule type" value="Genomic_DNA"/>
</dbReference>
<dbReference type="OrthoDB" id="6133115at2759"/>
<protein>
    <submittedName>
        <fullName evidence="1">Pc12g01660 protein</fullName>
    </submittedName>
</protein>
<sequence>HSARLTSVHLHLWDCRDADQQYDSLSDWINYEIFRHQKKSDTTGSENGKLSIEVSRKCPFCLEDAGPHHIATHFRRVAYFSLPQSIGSDDDGLCKAARYPLSGHSE</sequence>
<evidence type="ECO:0000313" key="2">
    <source>
        <dbReference type="Proteomes" id="UP000000724"/>
    </source>
</evidence>
<keyword evidence="2" id="KW-1185">Reference proteome</keyword>
<dbReference type="VEuPathDB" id="FungiDB:PCH_Pc12g01660"/>
<proteinExistence type="predicted"/>
<organism evidence="1 2">
    <name type="scientific">Penicillium rubens (strain ATCC 28089 / DSM 1075 / NRRL 1951 / Wisconsin 54-1255)</name>
    <name type="common">Penicillium chrysogenum</name>
    <dbReference type="NCBI Taxonomy" id="500485"/>
    <lineage>
        <taxon>Eukaryota</taxon>
        <taxon>Fungi</taxon>
        <taxon>Dikarya</taxon>
        <taxon>Ascomycota</taxon>
        <taxon>Pezizomycotina</taxon>
        <taxon>Eurotiomycetes</taxon>
        <taxon>Eurotiomycetidae</taxon>
        <taxon>Eurotiales</taxon>
        <taxon>Aspergillaceae</taxon>
        <taxon>Penicillium</taxon>
        <taxon>Penicillium chrysogenum species complex</taxon>
    </lineage>
</organism>
<evidence type="ECO:0000313" key="1">
    <source>
        <dbReference type="EMBL" id="CAP79793.1"/>
    </source>
</evidence>
<dbReference type="BioCyc" id="PCHR:PC12G01660-MONOMER"/>
<accession>B6GZ39</accession>